<sequence>MEICAQPTQQLNTNSTASPDLIPKNLIIATEPEGRNSPAITSIAPKMMKAGPYTYTDGRREAFIVLHKGVTTERLPTRLDITIKGEAWPAYLSTGIKCSRCHGQGHRRAN</sequence>
<name>A0ABY6KQF7_9ARAC</name>
<dbReference type="Proteomes" id="UP001235939">
    <property type="component" value="Chromosome 08"/>
</dbReference>
<organism evidence="1 2">
    <name type="scientific">Cordylochernes scorpioides</name>
    <dbReference type="NCBI Taxonomy" id="51811"/>
    <lineage>
        <taxon>Eukaryota</taxon>
        <taxon>Metazoa</taxon>
        <taxon>Ecdysozoa</taxon>
        <taxon>Arthropoda</taxon>
        <taxon>Chelicerata</taxon>
        <taxon>Arachnida</taxon>
        <taxon>Pseudoscorpiones</taxon>
        <taxon>Cheliferoidea</taxon>
        <taxon>Chernetidae</taxon>
        <taxon>Cordylochernes</taxon>
    </lineage>
</organism>
<proteinExistence type="predicted"/>
<dbReference type="EMBL" id="CP092870">
    <property type="protein sequence ID" value="UYV71097.1"/>
    <property type="molecule type" value="Genomic_DNA"/>
</dbReference>
<protein>
    <submittedName>
        <fullName evidence="1">Uncharacterized protein</fullName>
    </submittedName>
</protein>
<evidence type="ECO:0000313" key="2">
    <source>
        <dbReference type="Proteomes" id="UP001235939"/>
    </source>
</evidence>
<gene>
    <name evidence="1" type="ORF">LAZ67_8001705</name>
</gene>
<keyword evidence="2" id="KW-1185">Reference proteome</keyword>
<reference evidence="1 2" key="1">
    <citation type="submission" date="2022-01" db="EMBL/GenBank/DDBJ databases">
        <title>A chromosomal length assembly of Cordylochernes scorpioides.</title>
        <authorList>
            <person name="Zeh D."/>
            <person name="Zeh J."/>
        </authorList>
    </citation>
    <scope>NUCLEOTIDE SEQUENCE [LARGE SCALE GENOMIC DNA]</scope>
    <source>
        <strain evidence="1">IN4F17</strain>
        <tissue evidence="1">Whole Body</tissue>
    </source>
</reference>
<evidence type="ECO:0000313" key="1">
    <source>
        <dbReference type="EMBL" id="UYV71097.1"/>
    </source>
</evidence>
<accession>A0ABY6KQF7</accession>